<dbReference type="EMBL" id="JAVFKY010000004">
    <property type="protein sequence ID" value="KAK5577598.1"/>
    <property type="molecule type" value="Genomic_DNA"/>
</dbReference>
<dbReference type="AlphaFoldDB" id="A0AAN7TY06"/>
<evidence type="ECO:0000313" key="2">
    <source>
        <dbReference type="Proteomes" id="UP001344447"/>
    </source>
</evidence>
<gene>
    <name evidence="1" type="ORF">RB653_002541</name>
</gene>
<proteinExistence type="predicted"/>
<name>A0AAN7TY06_9MYCE</name>
<organism evidence="1 2">
    <name type="scientific">Dictyostelium firmibasis</name>
    <dbReference type="NCBI Taxonomy" id="79012"/>
    <lineage>
        <taxon>Eukaryota</taxon>
        <taxon>Amoebozoa</taxon>
        <taxon>Evosea</taxon>
        <taxon>Eumycetozoa</taxon>
        <taxon>Dictyostelia</taxon>
        <taxon>Dictyosteliales</taxon>
        <taxon>Dictyosteliaceae</taxon>
        <taxon>Dictyostelium</taxon>
    </lineage>
</organism>
<accession>A0AAN7TY06</accession>
<comment type="caution">
    <text evidence="1">The sequence shown here is derived from an EMBL/GenBank/DDBJ whole genome shotgun (WGS) entry which is preliminary data.</text>
</comment>
<sequence>MRLRVAWKEYKFVVPTGKSNKVSDLFKEIANKFAAYSTEEFIVSELKTVDGFVISPHYLVEDALLENDVLLVVDFESWKNEQFKLCTKSFALFALENFEDDNKLRVNVGLNTLNKLYVSIGLYNKLYRLELFDSADLKAFHKEGEHPITHWEDGKGNAAKVFFVVSGGVVTQVKTEISTVSSPKPLIQTIGIKLNGTKIEAGEIKVIQEAYEPYNSDSTVAVPDEVREGKSYQDYDQYDYYTTDGGNGSDASHHAVVTGPSDIRFEQIDITRSEMSNYPTNNGGFMNSFFTDFQITNNNSDRVTLSKITAEYQDKQGNWVPFTNALFGNKRSNQFNDYSWRTDNILIPLESRDTIKLSTNTRIEIKGKNSERLQRSHQSLPNELHIKIHIHDDKQNVTTIPILYKNKTEDPVTMTLKTRQARVDKPIIFFQTVDNLETNIRGWAQLVSDKSDGKNIFNFSTICSNSSHYISQSALHSFVYDAKKANEKRFRIKNYCTSNSDFQLEVFANVNFETSKVDSLCFELSDKEGTAKSVKYFPIKKLTE</sequence>
<reference evidence="1 2" key="1">
    <citation type="submission" date="2023-11" db="EMBL/GenBank/DDBJ databases">
        <title>Dfirmibasis_genome.</title>
        <authorList>
            <person name="Edelbroek B."/>
            <person name="Kjellin J."/>
            <person name="Jerlstrom-Hultqvist J."/>
            <person name="Soderbom F."/>
        </authorList>
    </citation>
    <scope>NUCLEOTIDE SEQUENCE [LARGE SCALE GENOMIC DNA]</scope>
    <source>
        <strain evidence="1 2">TNS-C-14</strain>
    </source>
</reference>
<evidence type="ECO:0000313" key="1">
    <source>
        <dbReference type="EMBL" id="KAK5577598.1"/>
    </source>
</evidence>
<dbReference type="Proteomes" id="UP001344447">
    <property type="component" value="Unassembled WGS sequence"/>
</dbReference>
<protein>
    <submittedName>
        <fullName evidence="1">Uncharacterized protein</fullName>
    </submittedName>
</protein>
<keyword evidence="2" id="KW-1185">Reference proteome</keyword>